<feature type="non-terminal residue" evidence="11">
    <location>
        <position position="1"/>
    </location>
</feature>
<dbReference type="AlphaFoldDB" id="A0A820H8L5"/>
<evidence type="ECO:0000256" key="6">
    <source>
        <dbReference type="ARBA" id="ARBA00022840"/>
    </source>
</evidence>
<keyword evidence="7 9" id="KW-1133">Transmembrane helix</keyword>
<dbReference type="Proteomes" id="UP000663881">
    <property type="component" value="Unassembled WGS sequence"/>
</dbReference>
<feature type="domain" description="ABC transmembrane type-1" evidence="10">
    <location>
        <begin position="1"/>
        <end position="114"/>
    </location>
</feature>
<protein>
    <recommendedName>
        <fullName evidence="10">ABC transmembrane type-1 domain-containing protein</fullName>
    </recommendedName>
</protein>
<keyword evidence="8 9" id="KW-0472">Membrane</keyword>
<accession>A0A820H8L5</accession>
<evidence type="ECO:0000256" key="4">
    <source>
        <dbReference type="ARBA" id="ARBA00022737"/>
    </source>
</evidence>
<dbReference type="GO" id="GO:0012505">
    <property type="term" value="C:endomembrane system"/>
    <property type="evidence" value="ECO:0007669"/>
    <property type="project" value="UniProtKB-SubCell"/>
</dbReference>
<sequence length="241" mass="26880">MKLKDQRIKMTNEVLNGIKVLKLYAWEEAFIRRLNEIRDKELNCIRRKAIISSFSSAIWTFAPILVCIVTFATYVLSSDENVLTAQKAFVSLALFNLLRFPLVVFPSIITSIIDANVSNKRIQKFLNSDEIDEDAVNKTKLDSEGNIIKVEDGSFSWSNSPEDPLILKNINFKIPQGSLVALVGPVGSGKTSILAALLGEMNKINGQVNVSGTIAYVPQTAWILNATLKENILFGREFNKE</sequence>
<dbReference type="Pfam" id="PF00005">
    <property type="entry name" value="ABC_tran"/>
    <property type="match status" value="1"/>
</dbReference>
<evidence type="ECO:0000256" key="7">
    <source>
        <dbReference type="ARBA" id="ARBA00022989"/>
    </source>
</evidence>
<dbReference type="GO" id="GO:0016020">
    <property type="term" value="C:membrane"/>
    <property type="evidence" value="ECO:0007669"/>
    <property type="project" value="InterPro"/>
</dbReference>
<evidence type="ECO:0000256" key="3">
    <source>
        <dbReference type="ARBA" id="ARBA00022692"/>
    </source>
</evidence>
<dbReference type="InterPro" id="IPR036640">
    <property type="entry name" value="ABC1_TM_sf"/>
</dbReference>
<dbReference type="Gene3D" id="1.20.1560.10">
    <property type="entry name" value="ABC transporter type 1, transmembrane domain"/>
    <property type="match status" value="1"/>
</dbReference>
<keyword evidence="6" id="KW-0067">ATP-binding</keyword>
<keyword evidence="4" id="KW-0677">Repeat</keyword>
<evidence type="ECO:0000313" key="12">
    <source>
        <dbReference type="Proteomes" id="UP000663881"/>
    </source>
</evidence>
<gene>
    <name evidence="11" type="ORF">OKA104_LOCUS45688</name>
</gene>
<dbReference type="SUPFAM" id="SSF90123">
    <property type="entry name" value="ABC transporter transmembrane region"/>
    <property type="match status" value="1"/>
</dbReference>
<feature type="transmembrane region" description="Helical" evidence="9">
    <location>
        <begin position="88"/>
        <end position="113"/>
    </location>
</feature>
<dbReference type="PANTHER" id="PTHR24223:SF443">
    <property type="entry name" value="MULTIDRUG-RESISTANCE LIKE PROTEIN 1, ISOFORM I"/>
    <property type="match status" value="1"/>
</dbReference>
<dbReference type="PANTHER" id="PTHR24223">
    <property type="entry name" value="ATP-BINDING CASSETTE SUB-FAMILY C"/>
    <property type="match status" value="1"/>
</dbReference>
<dbReference type="Pfam" id="PF00664">
    <property type="entry name" value="ABC_membrane"/>
    <property type="match status" value="1"/>
</dbReference>
<reference evidence="11" key="1">
    <citation type="submission" date="2021-02" db="EMBL/GenBank/DDBJ databases">
        <authorList>
            <person name="Nowell W R."/>
        </authorList>
    </citation>
    <scope>NUCLEOTIDE SEQUENCE</scope>
</reference>
<evidence type="ECO:0000259" key="10">
    <source>
        <dbReference type="PROSITE" id="PS50929"/>
    </source>
</evidence>
<keyword evidence="2" id="KW-0813">Transport</keyword>
<dbReference type="Gene3D" id="3.40.50.300">
    <property type="entry name" value="P-loop containing nucleotide triphosphate hydrolases"/>
    <property type="match status" value="1"/>
</dbReference>
<evidence type="ECO:0000256" key="8">
    <source>
        <dbReference type="ARBA" id="ARBA00023136"/>
    </source>
</evidence>
<dbReference type="InterPro" id="IPR050173">
    <property type="entry name" value="ABC_transporter_C-like"/>
</dbReference>
<dbReference type="GO" id="GO:0140359">
    <property type="term" value="F:ABC-type transporter activity"/>
    <property type="evidence" value="ECO:0007669"/>
    <property type="project" value="InterPro"/>
</dbReference>
<name>A0A820H8L5_9BILA</name>
<evidence type="ECO:0000256" key="1">
    <source>
        <dbReference type="ARBA" id="ARBA00004127"/>
    </source>
</evidence>
<evidence type="ECO:0000313" key="11">
    <source>
        <dbReference type="EMBL" id="CAF4290926.1"/>
    </source>
</evidence>
<dbReference type="SUPFAM" id="SSF52540">
    <property type="entry name" value="P-loop containing nucleoside triphosphate hydrolases"/>
    <property type="match status" value="1"/>
</dbReference>
<dbReference type="GO" id="GO:0005524">
    <property type="term" value="F:ATP binding"/>
    <property type="evidence" value="ECO:0007669"/>
    <property type="project" value="UniProtKB-KW"/>
</dbReference>
<dbReference type="InterPro" id="IPR011527">
    <property type="entry name" value="ABC1_TM_dom"/>
</dbReference>
<dbReference type="InterPro" id="IPR003439">
    <property type="entry name" value="ABC_transporter-like_ATP-bd"/>
</dbReference>
<comment type="caution">
    <text evidence="11">The sequence shown here is derived from an EMBL/GenBank/DDBJ whole genome shotgun (WGS) entry which is preliminary data.</text>
</comment>
<proteinExistence type="predicted"/>
<keyword evidence="3 9" id="KW-0812">Transmembrane</keyword>
<evidence type="ECO:0000256" key="5">
    <source>
        <dbReference type="ARBA" id="ARBA00022741"/>
    </source>
</evidence>
<organism evidence="11 12">
    <name type="scientific">Adineta steineri</name>
    <dbReference type="NCBI Taxonomy" id="433720"/>
    <lineage>
        <taxon>Eukaryota</taxon>
        <taxon>Metazoa</taxon>
        <taxon>Spiralia</taxon>
        <taxon>Gnathifera</taxon>
        <taxon>Rotifera</taxon>
        <taxon>Eurotatoria</taxon>
        <taxon>Bdelloidea</taxon>
        <taxon>Adinetida</taxon>
        <taxon>Adinetidae</taxon>
        <taxon>Adineta</taxon>
    </lineage>
</organism>
<feature type="transmembrane region" description="Helical" evidence="9">
    <location>
        <begin position="56"/>
        <end position="76"/>
    </location>
</feature>
<evidence type="ECO:0000256" key="9">
    <source>
        <dbReference type="SAM" id="Phobius"/>
    </source>
</evidence>
<dbReference type="EMBL" id="CAJOAY010015563">
    <property type="protein sequence ID" value="CAF4290926.1"/>
    <property type="molecule type" value="Genomic_DNA"/>
</dbReference>
<dbReference type="InterPro" id="IPR027417">
    <property type="entry name" value="P-loop_NTPase"/>
</dbReference>
<dbReference type="GO" id="GO:0016887">
    <property type="term" value="F:ATP hydrolysis activity"/>
    <property type="evidence" value="ECO:0007669"/>
    <property type="project" value="InterPro"/>
</dbReference>
<dbReference type="PROSITE" id="PS50929">
    <property type="entry name" value="ABC_TM1F"/>
    <property type="match status" value="1"/>
</dbReference>
<comment type="subcellular location">
    <subcellularLocation>
        <location evidence="1">Endomembrane system</location>
        <topology evidence="1">Multi-pass membrane protein</topology>
    </subcellularLocation>
</comment>
<keyword evidence="5" id="KW-0547">Nucleotide-binding</keyword>
<evidence type="ECO:0000256" key="2">
    <source>
        <dbReference type="ARBA" id="ARBA00022448"/>
    </source>
</evidence>